<feature type="compositionally biased region" description="Acidic residues" evidence="1">
    <location>
        <begin position="193"/>
        <end position="215"/>
    </location>
</feature>
<comment type="caution">
    <text evidence="2">The sequence shown here is derived from an EMBL/GenBank/DDBJ whole genome shotgun (WGS) entry which is preliminary data.</text>
</comment>
<dbReference type="EMBL" id="JALJOQ010000052">
    <property type="protein sequence ID" value="KAK9804118.1"/>
    <property type="molecule type" value="Genomic_DNA"/>
</dbReference>
<reference evidence="2 3" key="1">
    <citation type="journal article" date="2024" name="Nat. Commun.">
        <title>Phylogenomics reveals the evolutionary origins of lichenization in chlorophyte algae.</title>
        <authorList>
            <person name="Puginier C."/>
            <person name="Libourel C."/>
            <person name="Otte J."/>
            <person name="Skaloud P."/>
            <person name="Haon M."/>
            <person name="Grisel S."/>
            <person name="Petersen M."/>
            <person name="Berrin J.G."/>
            <person name="Delaux P.M."/>
            <person name="Dal Grande F."/>
            <person name="Keller J."/>
        </authorList>
    </citation>
    <scope>NUCLEOTIDE SEQUENCE [LARGE SCALE GENOMIC DNA]</scope>
    <source>
        <strain evidence="2 3">SAG 2036</strain>
    </source>
</reference>
<feature type="region of interest" description="Disordered" evidence="1">
    <location>
        <begin position="135"/>
        <end position="166"/>
    </location>
</feature>
<evidence type="ECO:0000256" key="1">
    <source>
        <dbReference type="SAM" id="MobiDB-lite"/>
    </source>
</evidence>
<evidence type="ECO:0000313" key="2">
    <source>
        <dbReference type="EMBL" id="KAK9804118.1"/>
    </source>
</evidence>
<dbReference type="AlphaFoldDB" id="A0AAW1P5H8"/>
<feature type="region of interest" description="Disordered" evidence="1">
    <location>
        <begin position="423"/>
        <end position="452"/>
    </location>
</feature>
<accession>A0AAW1P5H8</accession>
<dbReference type="Proteomes" id="UP001465755">
    <property type="component" value="Unassembled WGS sequence"/>
</dbReference>
<keyword evidence="3" id="KW-1185">Reference proteome</keyword>
<feature type="compositionally biased region" description="Basic and acidic residues" evidence="1">
    <location>
        <begin position="430"/>
        <end position="444"/>
    </location>
</feature>
<evidence type="ECO:0000313" key="3">
    <source>
        <dbReference type="Proteomes" id="UP001465755"/>
    </source>
</evidence>
<feature type="region of interest" description="Disordered" evidence="1">
    <location>
        <begin position="188"/>
        <end position="231"/>
    </location>
</feature>
<proteinExistence type="predicted"/>
<organism evidence="2 3">
    <name type="scientific">Symbiochloris irregularis</name>
    <dbReference type="NCBI Taxonomy" id="706552"/>
    <lineage>
        <taxon>Eukaryota</taxon>
        <taxon>Viridiplantae</taxon>
        <taxon>Chlorophyta</taxon>
        <taxon>core chlorophytes</taxon>
        <taxon>Trebouxiophyceae</taxon>
        <taxon>Trebouxiales</taxon>
        <taxon>Trebouxiaceae</taxon>
        <taxon>Symbiochloris</taxon>
    </lineage>
</organism>
<feature type="region of interest" description="Disordered" evidence="1">
    <location>
        <begin position="316"/>
        <end position="367"/>
    </location>
</feature>
<gene>
    <name evidence="2" type="ORF">WJX73_000503</name>
</gene>
<name>A0AAW1P5H8_9CHLO</name>
<sequence length="452" mass="47921">MELAADLVICGAVGLAARGLRSAFRAQPTIQVTQEGHTAFPPVAMEQQILQQEAHGEELVPAELAELMDVPEANDGDLGRGETSADQDDELFDSAQQARASLAEEEPDLCDDLNVLSFLEGQVPDQDPDVEGLAVVESESPSKRKRSAPEAAEAEDIASPESKRRRTTLGSFFTRVAAACGTALFGASTAEGGDQEESSASEELDSGTEDSEASDAEMTAAEQNASEPEAVGAHVQEGLAGASTSAPEPTVFIPLNPPANLGDTVPAATAAQAEHASHSEAVALVRAAFDGRMPTPADMVEWQTSRDSLAEALGEQPLKQQPTSQPAIRRAVQQPEPRQPRQQPPRSTGQLNLPPISVDWSNPIHVEEPGLPWQTVAEDEDGPADHLAPAAAAADQPAADLTEGGNVEPSMFDFFNRTFTQPGLFWQPRPSRENAEHPAEEAGRRAPSPTDY</sequence>
<protein>
    <submittedName>
        <fullName evidence="2">Uncharacterized protein</fullName>
    </submittedName>
</protein>
<feature type="compositionally biased region" description="Low complexity" evidence="1">
    <location>
        <begin position="329"/>
        <end position="346"/>
    </location>
</feature>